<evidence type="ECO:0000313" key="6">
    <source>
        <dbReference type="Proteomes" id="UP000326759"/>
    </source>
</evidence>
<dbReference type="SUPFAM" id="SSF48371">
    <property type="entry name" value="ARM repeat"/>
    <property type="match status" value="1"/>
</dbReference>
<feature type="domain" description="CTCHY-type" evidence="4">
    <location>
        <begin position="367"/>
        <end position="431"/>
    </location>
</feature>
<feature type="compositionally biased region" description="Low complexity" evidence="3">
    <location>
        <begin position="48"/>
        <end position="63"/>
    </location>
</feature>
<evidence type="ECO:0000256" key="3">
    <source>
        <dbReference type="SAM" id="MobiDB-lite"/>
    </source>
</evidence>
<dbReference type="EMBL" id="SEYY01022991">
    <property type="protein sequence ID" value="KAB7495149.1"/>
    <property type="molecule type" value="Genomic_DNA"/>
</dbReference>
<dbReference type="InterPro" id="IPR045189">
    <property type="entry name" value="UBR4-like"/>
</dbReference>
<dbReference type="InterPro" id="IPR025704">
    <property type="entry name" value="E3_Ub_ligase_UBR4_C"/>
</dbReference>
<feature type="region of interest" description="Disordered" evidence="3">
    <location>
        <begin position="25"/>
        <end position="73"/>
    </location>
</feature>
<dbReference type="PROSITE" id="PS51270">
    <property type="entry name" value="ZF_CTCHY"/>
    <property type="match status" value="1"/>
</dbReference>
<keyword evidence="1" id="KW-0863">Zinc-finger</keyword>
<protein>
    <submittedName>
        <fullName evidence="5">E3 ubiquitin-protein ligase UBR4</fullName>
    </submittedName>
</protein>
<dbReference type="GO" id="GO:0008270">
    <property type="term" value="F:zinc ion binding"/>
    <property type="evidence" value="ECO:0007669"/>
    <property type="project" value="UniProtKB-KW"/>
</dbReference>
<keyword evidence="6" id="KW-1185">Reference proteome</keyword>
<dbReference type="OrthoDB" id="6348962at2759"/>
<dbReference type="Pfam" id="PF13764">
    <property type="entry name" value="E3_UbLigase_R4"/>
    <property type="match status" value="1"/>
</dbReference>
<comment type="similarity">
    <text evidence="2">Belongs to the UBR4 family.</text>
</comment>
<keyword evidence="1" id="KW-0479">Metal-binding</keyword>
<comment type="caution">
    <text evidence="5">The sequence shown here is derived from an EMBL/GenBank/DDBJ whole genome shotgun (WGS) entry which is preliminary data.</text>
</comment>
<accession>A0A5N5SNH8</accession>
<dbReference type="PANTHER" id="PTHR21725">
    <property type="entry name" value="E3 UBIQUITIN-PROTEIN LIGASE UBR4"/>
    <property type="match status" value="1"/>
</dbReference>
<evidence type="ECO:0000256" key="1">
    <source>
        <dbReference type="PROSITE-ProRule" id="PRU00965"/>
    </source>
</evidence>
<sequence length="1887" mass="212327">MEVSCLLEEGVAPTVLQLLQAAICPKNPPPEISKKEVKSSLKQRKKQASSSSSVTGRSSSAKRASSDDSEIDTKGEEAHCAALVSQINRYLDRNHLSIFLHTFLLESNSSNVRWQAHSLILAIYKHSSPKDQESLLILMWGLWPCLPAYGRKAAQFVDLLGYFSLKTKHCEKKVLEYIDKAVQVLSTQSQILAHHPNASLYNSLSSLVEFDGYYLESEPCLVCNNPEVPFISVKLSTVKVDSRFTTKTQLVKLVGSHMISRLTLRITDLKRSKMVRTLNIYYNNRSVQAVVELKNKPSMWNKAKKVNLSAGQTEVKMDFPLPIVACNLMFEYSDFYENLQASTETLLCPRCSAAVPASPGVCSNCGENVYQCHKCRAINYDEKDPFLCNACGYCKYAKFDYTLHCRPCCAVDPIESEEDRKKAVFNIDLLLEKADRSYKQLQSYKPNLELHLVRISEQGTDRGEENSSGSNHVNRAIQQLAQKYCGDCKNAFDDLSKIIQRVQASRRELVAYDRAQKEGGKKTLASPFALAAINSGSSTTTDEGRSSSLHGRCYGCAAAATEHCITLLRALALNPNLRAGLCKQGLIQDLLEYNLRRGTVQVRCEVRQLLCLLTKDDLNATLELNALIMERISGALNSHITSPDLALAVRHEMALLAASAKQEDSCWEHRLRCVVQIFLMAGGSNASPMVMEFITLPCLRILQSIMKPPTPPPPRKVRDKSSSSTSLFAHAALNAVSSSGSVSGSNLMEAYSTRSKVGVDMRKWLSGDANHTYDAWKKRSSYAMREAKTAKMSKEEVREHYLIEKYGCLWLSKTLRHQYELKLINMSWVRRVLFNPSSRMARHVTAQMLEFLCTSTLRKKEILDLLTTFLSEIGESGESSAEFVALFQNMINSVEWKHYLALKGTLPNIASLIMEEINHITTLEETSLNTDLSQGYALKILTELLSLFVEVDAIKRIYKGRLLGTVLSGYLSLRKLVVQRTKLIDDTQKKLLELLEDMTSGTEEETKEFMGVCVATVKQYPPDDLRTPVFIFERLCSIIYPEENDVGEFFLTLEKDPQQEDFLQGRMVGNPYSSLDPGLGPLMRDVKNKICLDCELVALLEDDNGMELLVCNKIISLDLPVKEVYKKVWLPENNDCEAMRVIYRMRGLLGDATEEFVETLDKKKEENVDNEQVYRMAAVMSQCQGLEVMLECLQRITDLSMAKPLVTVLMKLFQFCVKIRSNRERLTDPSLGAIGVLLHTLKQCLAAEPEVVAGSPGGPTLTEQILMVLEATLMEASSMSADRYAELVETCGTLEDIHLLLNYVATSSRTNSQVRQLLMRVLPFLVFCHKEKMELLVGHFRPVLDFEKFDACHTAEDQAKMEAFCVFCSGIERNHIGNQLKDMIIRANIVKDALSYLEKHTPKSKKLVVVCDDEWKDYISKPSLKYILRLLTGLAWKHPGTQRAVSQCIQSIHSLEQISSDEHVGSLAENLLEALRDDPSIAKKVQEIRQLTRQEKKHLAMKTRRKELEKLGLRANEKEQITSESSLLQQMEDITEESGLVCAICLEGYRCQPQKVLAIYTFSKRCILEEHEGKSHKTLGYCTVSHFNVVHVDCHLAAVRATRSRDEWDSAALHNANTKANGLLPLWGPQVPESAFASCLARHNTYLQESTTHRDIGYISTIQDLKLLLLRFASEKSFSDDSGGGGPQSNMNLISYVLHMALYVLNTTRSFTREEKRIDSFLDCGRESWVESAFEAEGPFFVSVLALAVMPSSLWRRKKLEFLKRLLIVNHVRSVCGHLPPGGKVHDKSIQDWSTYKSAAIFWALVDNLYRKAFKNVSTDSDWSISLAEFIRHNDQLLLEALSKILSTYQDDLVPSSSFDEFCDVADLLGDIESPGQFLSDLLQSLP</sequence>
<dbReference type="SUPFAM" id="SSF161245">
    <property type="entry name" value="Zinc hairpin stack"/>
    <property type="match status" value="1"/>
</dbReference>
<dbReference type="Proteomes" id="UP000326759">
    <property type="component" value="Unassembled WGS sequence"/>
</dbReference>
<dbReference type="InterPro" id="IPR056530">
    <property type="entry name" value="UBR4-like_dom"/>
</dbReference>
<name>A0A5N5SNH8_9CRUS</name>
<gene>
    <name evidence="5" type="primary">UBR4</name>
    <name evidence="5" type="ORF">Anas_08302</name>
</gene>
<dbReference type="PROSITE" id="PS52043">
    <property type="entry name" value="UBR4_E3"/>
    <property type="match status" value="1"/>
</dbReference>
<proteinExistence type="inferred from homology"/>
<dbReference type="InterPro" id="IPR017921">
    <property type="entry name" value="Znf_CTCHY"/>
</dbReference>
<evidence type="ECO:0000256" key="2">
    <source>
        <dbReference type="PROSITE-ProRule" id="PRU01388"/>
    </source>
</evidence>
<evidence type="ECO:0000259" key="4">
    <source>
        <dbReference type="PROSITE" id="PS51270"/>
    </source>
</evidence>
<reference evidence="5 6" key="1">
    <citation type="journal article" date="2019" name="PLoS Biol.">
        <title>Sex chromosomes control vertical transmission of feminizing Wolbachia symbionts in an isopod.</title>
        <authorList>
            <person name="Becking T."/>
            <person name="Chebbi M.A."/>
            <person name="Giraud I."/>
            <person name="Moumen B."/>
            <person name="Laverre T."/>
            <person name="Caubet Y."/>
            <person name="Peccoud J."/>
            <person name="Gilbert C."/>
            <person name="Cordaux R."/>
        </authorList>
    </citation>
    <scope>NUCLEOTIDE SEQUENCE [LARGE SCALE GENOMIC DNA]</scope>
    <source>
        <strain evidence="5">ANa2</strain>
        <tissue evidence="5">Whole body excluding digestive tract and cuticle</tissue>
    </source>
</reference>
<evidence type="ECO:0000313" key="5">
    <source>
        <dbReference type="EMBL" id="KAB7495149.1"/>
    </source>
</evidence>
<dbReference type="InterPro" id="IPR016024">
    <property type="entry name" value="ARM-type_fold"/>
</dbReference>
<keyword evidence="1" id="KW-0862">Zinc</keyword>
<dbReference type="PANTHER" id="PTHR21725:SF1">
    <property type="entry name" value="E3 UBIQUITIN-PROTEIN LIGASE UBR4"/>
    <property type="match status" value="1"/>
</dbReference>
<organism evidence="5 6">
    <name type="scientific">Armadillidium nasatum</name>
    <dbReference type="NCBI Taxonomy" id="96803"/>
    <lineage>
        <taxon>Eukaryota</taxon>
        <taxon>Metazoa</taxon>
        <taxon>Ecdysozoa</taxon>
        <taxon>Arthropoda</taxon>
        <taxon>Crustacea</taxon>
        <taxon>Multicrustacea</taxon>
        <taxon>Malacostraca</taxon>
        <taxon>Eumalacostraca</taxon>
        <taxon>Peracarida</taxon>
        <taxon>Isopoda</taxon>
        <taxon>Oniscidea</taxon>
        <taxon>Crinocheta</taxon>
        <taxon>Armadillidiidae</taxon>
        <taxon>Armadillidium</taxon>
    </lineage>
</organism>
<dbReference type="Pfam" id="PF24079">
    <property type="entry name" value="UBR4"/>
    <property type="match status" value="1"/>
</dbReference>
<dbReference type="InterPro" id="IPR037275">
    <property type="entry name" value="Znf_CTCHY_sf"/>
</dbReference>
<feature type="region of interest" description="UBR4 E3 catalytic module" evidence="2">
    <location>
        <begin position="1422"/>
        <end position="1886"/>
    </location>
</feature>